<evidence type="ECO:0000313" key="1">
    <source>
        <dbReference type="EMBL" id="GAF72526.1"/>
    </source>
</evidence>
<feature type="non-terminal residue" evidence="1">
    <location>
        <position position="1"/>
    </location>
</feature>
<accession>X0SBK6</accession>
<comment type="caution">
    <text evidence="1">The sequence shown here is derived from an EMBL/GenBank/DDBJ whole genome shotgun (WGS) entry which is preliminary data.</text>
</comment>
<dbReference type="EMBL" id="BARS01002770">
    <property type="protein sequence ID" value="GAF72526.1"/>
    <property type="molecule type" value="Genomic_DNA"/>
</dbReference>
<sequence length="57" mass="6456">VDLGLLKDSEIISVLSQDAADEYSVDEDGSIWGHSVDEIEYEDNLTFKRNLRYYAAS</sequence>
<organism evidence="1">
    <name type="scientific">marine sediment metagenome</name>
    <dbReference type="NCBI Taxonomy" id="412755"/>
    <lineage>
        <taxon>unclassified sequences</taxon>
        <taxon>metagenomes</taxon>
        <taxon>ecological metagenomes</taxon>
    </lineage>
</organism>
<name>X0SBK6_9ZZZZ</name>
<protein>
    <submittedName>
        <fullName evidence="1">Uncharacterized protein</fullName>
    </submittedName>
</protein>
<dbReference type="AlphaFoldDB" id="X0SBK6"/>
<proteinExistence type="predicted"/>
<gene>
    <name evidence="1" type="ORF">S01H1_05312</name>
</gene>
<reference evidence="1" key="1">
    <citation type="journal article" date="2014" name="Front. Microbiol.">
        <title>High frequency of phylogenetically diverse reductive dehalogenase-homologous genes in deep subseafloor sedimentary metagenomes.</title>
        <authorList>
            <person name="Kawai M."/>
            <person name="Futagami T."/>
            <person name="Toyoda A."/>
            <person name="Takaki Y."/>
            <person name="Nishi S."/>
            <person name="Hori S."/>
            <person name="Arai W."/>
            <person name="Tsubouchi T."/>
            <person name="Morono Y."/>
            <person name="Uchiyama I."/>
            <person name="Ito T."/>
            <person name="Fujiyama A."/>
            <person name="Inagaki F."/>
            <person name="Takami H."/>
        </authorList>
    </citation>
    <scope>NUCLEOTIDE SEQUENCE</scope>
    <source>
        <strain evidence="1">Expedition CK06-06</strain>
    </source>
</reference>